<dbReference type="EMBL" id="JBHFEH010000033">
    <property type="protein sequence ID" value="KAL2051683.1"/>
    <property type="molecule type" value="Genomic_DNA"/>
</dbReference>
<evidence type="ECO:0000256" key="1">
    <source>
        <dbReference type="SAM" id="MobiDB-lite"/>
    </source>
</evidence>
<organism evidence="2 3">
    <name type="scientific">Lepraria finkii</name>
    <dbReference type="NCBI Taxonomy" id="1340010"/>
    <lineage>
        <taxon>Eukaryota</taxon>
        <taxon>Fungi</taxon>
        <taxon>Dikarya</taxon>
        <taxon>Ascomycota</taxon>
        <taxon>Pezizomycotina</taxon>
        <taxon>Lecanoromycetes</taxon>
        <taxon>OSLEUM clade</taxon>
        <taxon>Lecanoromycetidae</taxon>
        <taxon>Lecanorales</taxon>
        <taxon>Lecanorineae</taxon>
        <taxon>Stereocaulaceae</taxon>
        <taxon>Lepraria</taxon>
    </lineage>
</organism>
<dbReference type="Proteomes" id="UP001590951">
    <property type="component" value="Unassembled WGS sequence"/>
</dbReference>
<accession>A0ABR4B7A9</accession>
<evidence type="ECO:0000313" key="3">
    <source>
        <dbReference type="Proteomes" id="UP001590951"/>
    </source>
</evidence>
<reference evidence="2 3" key="1">
    <citation type="submission" date="2024-09" db="EMBL/GenBank/DDBJ databases">
        <title>Rethinking Asexuality: The Enigmatic Case of Functional Sexual Genes in Lepraria (Stereocaulaceae).</title>
        <authorList>
            <person name="Doellman M."/>
            <person name="Sun Y."/>
            <person name="Barcenas-Pena A."/>
            <person name="Lumbsch H.T."/>
            <person name="Grewe F."/>
        </authorList>
    </citation>
    <scope>NUCLEOTIDE SEQUENCE [LARGE SCALE GENOMIC DNA]</scope>
    <source>
        <strain evidence="2 3">Grewe 0041</strain>
    </source>
</reference>
<proteinExistence type="predicted"/>
<sequence length="108" mass="11483">MEVATPGQGAANGHTPSPPAPASIDPDLVVRHLVDLLEITLGASTEDLERKGSLLSEARRRDTVQWCTRFASESQVALYVQKTIVTTELANGAVNGHVSLGILDHEIA</sequence>
<evidence type="ECO:0000313" key="2">
    <source>
        <dbReference type="EMBL" id="KAL2051683.1"/>
    </source>
</evidence>
<comment type="caution">
    <text evidence="2">The sequence shown here is derived from an EMBL/GenBank/DDBJ whole genome shotgun (WGS) entry which is preliminary data.</text>
</comment>
<gene>
    <name evidence="2" type="ORF">ABVK25_008097</name>
</gene>
<name>A0ABR4B7A9_9LECA</name>
<feature type="region of interest" description="Disordered" evidence="1">
    <location>
        <begin position="1"/>
        <end position="24"/>
    </location>
</feature>
<protein>
    <submittedName>
        <fullName evidence="2">Uncharacterized protein</fullName>
    </submittedName>
</protein>
<keyword evidence="3" id="KW-1185">Reference proteome</keyword>